<evidence type="ECO:0000259" key="5">
    <source>
        <dbReference type="PROSITE" id="PS50850"/>
    </source>
</evidence>
<evidence type="ECO:0000256" key="3">
    <source>
        <dbReference type="ARBA" id="ARBA00023136"/>
    </source>
</evidence>
<dbReference type="Pfam" id="PF07690">
    <property type="entry name" value="MFS_1"/>
    <property type="match status" value="1"/>
</dbReference>
<dbReference type="PANTHER" id="PTHR42910:SF1">
    <property type="entry name" value="MAJOR FACILITATOR SUPERFAMILY (MFS) PROFILE DOMAIN-CONTAINING PROTEIN"/>
    <property type="match status" value="1"/>
</dbReference>
<dbReference type="EMBL" id="PYOU01000021">
    <property type="protein sequence ID" value="PSX05430.1"/>
    <property type="molecule type" value="Genomic_DNA"/>
</dbReference>
<proteinExistence type="predicted"/>
<reference evidence="6 7" key="1">
    <citation type="submission" date="2018-01" db="EMBL/GenBank/DDBJ databases">
        <title>Whole genome sequencing of Histamine producing bacteria.</title>
        <authorList>
            <person name="Butler K."/>
        </authorList>
    </citation>
    <scope>NUCLEOTIDE SEQUENCE [LARGE SCALE GENOMIC DNA]</scope>
    <source>
        <strain evidence="6 7">A6-1</strain>
    </source>
</reference>
<dbReference type="InterPro" id="IPR020846">
    <property type="entry name" value="MFS_dom"/>
</dbReference>
<dbReference type="PROSITE" id="PS50850">
    <property type="entry name" value="MFS"/>
    <property type="match status" value="1"/>
</dbReference>
<keyword evidence="3 4" id="KW-0472">Membrane</keyword>
<feature type="transmembrane region" description="Helical" evidence="4">
    <location>
        <begin position="198"/>
        <end position="217"/>
    </location>
</feature>
<dbReference type="SUPFAM" id="SSF103473">
    <property type="entry name" value="MFS general substrate transporter"/>
    <property type="match status" value="1"/>
</dbReference>
<dbReference type="PANTHER" id="PTHR42910">
    <property type="entry name" value="TRANSPORTER SCO4007-RELATED"/>
    <property type="match status" value="1"/>
</dbReference>
<evidence type="ECO:0000313" key="6">
    <source>
        <dbReference type="EMBL" id="PSX05430.1"/>
    </source>
</evidence>
<keyword evidence="2 4" id="KW-1133">Transmembrane helix</keyword>
<sequence length="271" mass="30640">MIYTISLAGNVTSLIFITPLGDFFDRKQLISILFLTLSLSCMILFFSTNIYQIYICSFFLGIGVCIIPITISYISTHADFGVMYIGKIMSGVLLGALSSRFLSSLFTSIWNWKSIYLFSSIMMIVSLFAIQKVLPQECKQTTKKEIKYIEIVLNSLSLLFKNKNVRIYSIYGFMVMTVFSAFWNNISIYLSDNFSLNQIYIGLFSLTGVAGVSVSIFSNSILKKIKYNSKSLFIILSMTFFILSIIKNNIIIHAISSIVIDAMIQLIHVNN</sequence>
<dbReference type="Gene3D" id="1.20.1250.20">
    <property type="entry name" value="MFS general substrate transporter like domains"/>
    <property type="match status" value="1"/>
</dbReference>
<evidence type="ECO:0000256" key="4">
    <source>
        <dbReference type="SAM" id="Phobius"/>
    </source>
</evidence>
<organism evidence="6 7">
    <name type="scientific">Photobacterium angustum</name>
    <dbReference type="NCBI Taxonomy" id="661"/>
    <lineage>
        <taxon>Bacteria</taxon>
        <taxon>Pseudomonadati</taxon>
        <taxon>Pseudomonadota</taxon>
        <taxon>Gammaproteobacteria</taxon>
        <taxon>Vibrionales</taxon>
        <taxon>Vibrionaceae</taxon>
        <taxon>Photobacterium</taxon>
    </lineage>
</organism>
<feature type="transmembrane region" description="Helical" evidence="4">
    <location>
        <begin position="167"/>
        <end position="186"/>
    </location>
</feature>
<feature type="transmembrane region" description="Helical" evidence="4">
    <location>
        <begin position="229"/>
        <end position="246"/>
    </location>
</feature>
<keyword evidence="7" id="KW-1185">Reference proteome</keyword>
<evidence type="ECO:0000256" key="2">
    <source>
        <dbReference type="ARBA" id="ARBA00022989"/>
    </source>
</evidence>
<evidence type="ECO:0000313" key="7">
    <source>
        <dbReference type="Proteomes" id="UP000240989"/>
    </source>
</evidence>
<dbReference type="Proteomes" id="UP000240989">
    <property type="component" value="Unassembled WGS sequence"/>
</dbReference>
<evidence type="ECO:0000256" key="1">
    <source>
        <dbReference type="ARBA" id="ARBA00022692"/>
    </source>
</evidence>
<feature type="transmembrane region" description="Helical" evidence="4">
    <location>
        <begin position="114"/>
        <end position="134"/>
    </location>
</feature>
<feature type="non-terminal residue" evidence="6">
    <location>
        <position position="271"/>
    </location>
</feature>
<gene>
    <name evidence="6" type="ORF">C0W27_18995</name>
</gene>
<feature type="transmembrane region" description="Helical" evidence="4">
    <location>
        <begin position="29"/>
        <end position="46"/>
    </location>
</feature>
<dbReference type="InterPro" id="IPR011701">
    <property type="entry name" value="MFS"/>
</dbReference>
<keyword evidence="1 4" id="KW-0812">Transmembrane</keyword>
<accession>A0ABX5H093</accession>
<feature type="transmembrane region" description="Helical" evidence="4">
    <location>
        <begin position="52"/>
        <end position="74"/>
    </location>
</feature>
<dbReference type="InterPro" id="IPR036259">
    <property type="entry name" value="MFS_trans_sf"/>
</dbReference>
<name>A0ABX5H093_PHOAN</name>
<feature type="domain" description="Major facilitator superfamily (MFS) profile" evidence="5">
    <location>
        <begin position="1"/>
        <end position="271"/>
    </location>
</feature>
<protein>
    <recommendedName>
        <fullName evidence="5">Major facilitator superfamily (MFS) profile domain-containing protein</fullName>
    </recommendedName>
</protein>
<comment type="caution">
    <text evidence="6">The sequence shown here is derived from an EMBL/GenBank/DDBJ whole genome shotgun (WGS) entry which is preliminary data.</text>
</comment>